<feature type="signal peptide" evidence="3">
    <location>
        <begin position="1"/>
        <end position="26"/>
    </location>
</feature>
<keyword evidence="2" id="KW-0472">Membrane</keyword>
<feature type="region of interest" description="Disordered" evidence="1">
    <location>
        <begin position="646"/>
        <end position="678"/>
    </location>
</feature>
<evidence type="ECO:0000256" key="1">
    <source>
        <dbReference type="SAM" id="MobiDB-lite"/>
    </source>
</evidence>
<accession>A0A6A6G045</accession>
<evidence type="ECO:0000256" key="2">
    <source>
        <dbReference type="SAM" id="Phobius"/>
    </source>
</evidence>
<sequence length="678" mass="75920">MYTFRSLLGYGLTLLLAVDNLPLALADINPFVKSEEYMKSIWGAHPRQRYLSDLVAIGPVGNIVNRTAEGRSPSRYILYAPYGPLHPPNAPTVLDADTLSMVWYGPIHGKTTVGPTVHTCKGAQYLTFWSGMQLYDRPAGSNYFYDTEYNLKWNVSTQGHLEYADSHEMFLTPQCTAIISAFQTRPYDFAPFGPSEGFLKDSFFQEVDLETGKLLFEWQASAHVDLTESFWNPRPGEKFSPLAGFDFFHMNSVAKDEHGNYLISARHTHTVYYISGRDGTILWRLGGKLNDFKDLSEGHATDFKWQHFARWIDANTISLYDNANAEHHAPAVGTLSRGLVLRLDFDAKTVRIEHSYISTNGILSMRDGSMQYLHDSPQPGNALLGYGGDPGWTEYTPDGAVVDDVMFGPVGADRKSADNYRALKVNWTGTPQWMPTIAPGPDLLYHFDAEHSIFQVLLNEESGVPRPNTTAYFSWNGATEVAYWVVLTSNTTADLNIAEHFWAQVPKRGYEDSCYIGYGTKYALALAIDTSGNVLGSTDTMDMANYVNGQTGPKTGRSRNTEDLTAALRKYVSGHPSGSLIAQLQKQWHGGVEAIAQRPHISLALIGLLVLCILAFLIVLRRMRWSRGRSGYFRSKMANMVLPRSSRDAWSKDYSDGEEMTEDKDMLMRDSSRDPRDD</sequence>
<dbReference type="EMBL" id="ML992520">
    <property type="protein sequence ID" value="KAF2219096.1"/>
    <property type="molecule type" value="Genomic_DNA"/>
</dbReference>
<name>A0A6A6G045_9PEZI</name>
<keyword evidence="2" id="KW-1133">Transmembrane helix</keyword>
<keyword evidence="3" id="KW-0732">Signal</keyword>
<protein>
    <submittedName>
        <fullName evidence="4">ASST-domain-containing protein</fullName>
    </submittedName>
</protein>
<dbReference type="PANTHER" id="PTHR35340:SF5">
    <property type="entry name" value="ASST-DOMAIN-CONTAINING PROTEIN"/>
    <property type="match status" value="1"/>
</dbReference>
<feature type="compositionally biased region" description="Basic and acidic residues" evidence="1">
    <location>
        <begin position="646"/>
        <end position="655"/>
    </location>
</feature>
<feature type="compositionally biased region" description="Basic and acidic residues" evidence="1">
    <location>
        <begin position="663"/>
        <end position="678"/>
    </location>
</feature>
<gene>
    <name evidence="4" type="ORF">BDZ85DRAFT_59453</name>
</gene>
<dbReference type="InterPro" id="IPR039535">
    <property type="entry name" value="ASST-like"/>
</dbReference>
<keyword evidence="5" id="KW-1185">Reference proteome</keyword>
<dbReference type="InterPro" id="IPR053143">
    <property type="entry name" value="Arylsulfate_ST"/>
</dbReference>
<dbReference type="PANTHER" id="PTHR35340">
    <property type="entry name" value="PQQ ENZYME REPEAT PROTEIN-RELATED"/>
    <property type="match status" value="1"/>
</dbReference>
<dbReference type="InterPro" id="IPR011044">
    <property type="entry name" value="Quino_amine_DH_bsu"/>
</dbReference>
<organism evidence="4 5">
    <name type="scientific">Elsinoe ampelina</name>
    <dbReference type="NCBI Taxonomy" id="302913"/>
    <lineage>
        <taxon>Eukaryota</taxon>
        <taxon>Fungi</taxon>
        <taxon>Dikarya</taxon>
        <taxon>Ascomycota</taxon>
        <taxon>Pezizomycotina</taxon>
        <taxon>Dothideomycetes</taxon>
        <taxon>Dothideomycetidae</taxon>
        <taxon>Myriangiales</taxon>
        <taxon>Elsinoaceae</taxon>
        <taxon>Elsinoe</taxon>
    </lineage>
</organism>
<feature type="chain" id="PRO_5025476638" evidence="3">
    <location>
        <begin position="27"/>
        <end position="678"/>
    </location>
</feature>
<dbReference type="Pfam" id="PF14269">
    <property type="entry name" value="Arylsulfotran_2"/>
    <property type="match status" value="1"/>
</dbReference>
<dbReference type="Proteomes" id="UP000799538">
    <property type="component" value="Unassembled WGS sequence"/>
</dbReference>
<reference evidence="5" key="1">
    <citation type="journal article" date="2020" name="Stud. Mycol.">
        <title>101 Dothideomycetes genomes: A test case for predicting lifestyles and emergence of pathogens.</title>
        <authorList>
            <person name="Haridas S."/>
            <person name="Albert R."/>
            <person name="Binder M."/>
            <person name="Bloem J."/>
            <person name="LaButti K."/>
            <person name="Salamov A."/>
            <person name="Andreopoulos B."/>
            <person name="Baker S."/>
            <person name="Barry K."/>
            <person name="Bills G."/>
            <person name="Bluhm B."/>
            <person name="Cannon C."/>
            <person name="Castanera R."/>
            <person name="Culley D."/>
            <person name="Daum C."/>
            <person name="Ezra D."/>
            <person name="Gonzalez J."/>
            <person name="Henrissat B."/>
            <person name="Kuo A."/>
            <person name="Liang C."/>
            <person name="Lipzen A."/>
            <person name="Lutzoni F."/>
            <person name="Magnuson J."/>
            <person name="Mondo S."/>
            <person name="Nolan M."/>
            <person name="Ohm R."/>
            <person name="Pangilinan J."/>
            <person name="Park H.-J."/>
            <person name="Ramirez L."/>
            <person name="Alfaro M."/>
            <person name="Sun H."/>
            <person name="Tritt A."/>
            <person name="Yoshinaga Y."/>
            <person name="Zwiers L.-H."/>
            <person name="Turgeon B."/>
            <person name="Goodwin S."/>
            <person name="Spatafora J."/>
            <person name="Crous P."/>
            <person name="Grigoriev I."/>
        </authorList>
    </citation>
    <scope>NUCLEOTIDE SEQUENCE [LARGE SCALE GENOMIC DNA]</scope>
    <source>
        <strain evidence="5">CECT 20119</strain>
    </source>
</reference>
<evidence type="ECO:0000313" key="4">
    <source>
        <dbReference type="EMBL" id="KAF2219096.1"/>
    </source>
</evidence>
<proteinExistence type="predicted"/>
<evidence type="ECO:0000313" key="5">
    <source>
        <dbReference type="Proteomes" id="UP000799538"/>
    </source>
</evidence>
<keyword evidence="2" id="KW-0812">Transmembrane</keyword>
<dbReference type="SUPFAM" id="SSF50969">
    <property type="entry name" value="YVTN repeat-like/Quinoprotein amine dehydrogenase"/>
    <property type="match status" value="1"/>
</dbReference>
<dbReference type="OrthoDB" id="5427350at2759"/>
<feature type="transmembrane region" description="Helical" evidence="2">
    <location>
        <begin position="601"/>
        <end position="620"/>
    </location>
</feature>
<dbReference type="AlphaFoldDB" id="A0A6A6G045"/>
<evidence type="ECO:0000256" key="3">
    <source>
        <dbReference type="SAM" id="SignalP"/>
    </source>
</evidence>